<dbReference type="PANTHER" id="PTHR35795:SF1">
    <property type="entry name" value="BIS(5'-NUCLEOSYL)-TETRAPHOSPHATASE, SYMMETRICAL"/>
    <property type="match status" value="1"/>
</dbReference>
<keyword evidence="4 8" id="KW-0378">Hydrolase</keyword>
<dbReference type="PATRIC" id="fig|398512.5.peg.2333"/>
<dbReference type="SUPFAM" id="SSF109604">
    <property type="entry name" value="HD-domain/PDEase-like"/>
    <property type="match status" value="1"/>
</dbReference>
<dbReference type="EC" id="3.6.1.41" evidence="1"/>
<name>A0A0L6JMI6_9FIRM</name>
<organism evidence="8 9">
    <name type="scientific">Pseudobacteroides cellulosolvens ATCC 35603 = DSM 2933</name>
    <dbReference type="NCBI Taxonomy" id="398512"/>
    <lineage>
        <taxon>Bacteria</taxon>
        <taxon>Bacillati</taxon>
        <taxon>Bacillota</taxon>
        <taxon>Clostridia</taxon>
        <taxon>Eubacteriales</taxon>
        <taxon>Oscillospiraceae</taxon>
        <taxon>Pseudobacteroides</taxon>
    </lineage>
</organism>
<evidence type="ECO:0000259" key="7">
    <source>
        <dbReference type="PROSITE" id="PS51831"/>
    </source>
</evidence>
<dbReference type="InterPro" id="IPR006674">
    <property type="entry name" value="HD_domain"/>
</dbReference>
<feature type="domain" description="HD" evidence="7">
    <location>
        <begin position="18"/>
        <end position="133"/>
    </location>
</feature>
<dbReference type="EMBL" id="LGTC01000001">
    <property type="protein sequence ID" value="KNY26973.1"/>
    <property type="molecule type" value="Genomic_DNA"/>
</dbReference>
<keyword evidence="9" id="KW-1185">Reference proteome</keyword>
<evidence type="ECO:0000313" key="8">
    <source>
        <dbReference type="EMBL" id="KNY26973.1"/>
    </source>
</evidence>
<dbReference type="InterPro" id="IPR051094">
    <property type="entry name" value="Diverse_Catalytic_Enzymes"/>
</dbReference>
<keyword evidence="2" id="KW-0479">Metal-binding</keyword>
<dbReference type="Gene3D" id="1.10.3210.10">
    <property type="entry name" value="Hypothetical protein af1432"/>
    <property type="match status" value="1"/>
</dbReference>
<evidence type="ECO:0000256" key="3">
    <source>
        <dbReference type="ARBA" id="ARBA00022741"/>
    </source>
</evidence>
<dbReference type="GO" id="GO:0046872">
    <property type="term" value="F:metal ion binding"/>
    <property type="evidence" value="ECO:0007669"/>
    <property type="project" value="UniProtKB-KW"/>
</dbReference>
<dbReference type="PANTHER" id="PTHR35795">
    <property type="entry name" value="SLR1885 PROTEIN"/>
    <property type="match status" value="1"/>
</dbReference>
<evidence type="ECO:0000256" key="4">
    <source>
        <dbReference type="ARBA" id="ARBA00022801"/>
    </source>
</evidence>
<dbReference type="Proteomes" id="UP000036923">
    <property type="component" value="Unassembled WGS sequence"/>
</dbReference>
<dbReference type="AlphaFoldDB" id="A0A0L6JMI6"/>
<dbReference type="GO" id="GO:0000166">
    <property type="term" value="F:nucleotide binding"/>
    <property type="evidence" value="ECO:0007669"/>
    <property type="project" value="UniProtKB-KW"/>
</dbReference>
<sequence>MTIDEIKSKLEKTLSKKRFKHSVGVMETAVELALINDVDRDKAAISGLLHDCAREVKGAEAFKACEKYGICIDEISRIQPSLLHGSIGAEIAKEEYGIKDPHILQAIKYHTTGRADMDMLEKIIFIADYIEPGRNFQGVEEARKEAFKNIDRVMLMALDKTISHIIEKKGLIHVDAINARNFILSHAIKCE</sequence>
<dbReference type="RefSeq" id="WP_036947326.1">
    <property type="nucleotide sequence ID" value="NZ_KN050765.1"/>
</dbReference>
<dbReference type="CDD" id="cd00077">
    <property type="entry name" value="HDc"/>
    <property type="match status" value="1"/>
</dbReference>
<evidence type="ECO:0000256" key="2">
    <source>
        <dbReference type="ARBA" id="ARBA00022723"/>
    </source>
</evidence>
<dbReference type="PROSITE" id="PS51831">
    <property type="entry name" value="HD"/>
    <property type="match status" value="1"/>
</dbReference>
<dbReference type="OrthoDB" id="5295945at2"/>
<keyword evidence="3" id="KW-0547">Nucleotide-binding</keyword>
<evidence type="ECO:0000256" key="1">
    <source>
        <dbReference type="ARBA" id="ARBA00012506"/>
    </source>
</evidence>
<comment type="caution">
    <text evidence="8">The sequence shown here is derived from an EMBL/GenBank/DDBJ whole genome shotgun (WGS) entry which is preliminary data.</text>
</comment>
<dbReference type="InterPro" id="IPR003607">
    <property type="entry name" value="HD/PDEase_dom"/>
</dbReference>
<proteinExistence type="predicted"/>
<protein>
    <recommendedName>
        <fullName evidence="1">bis(5'-nucleosyl)-tetraphosphatase (symmetrical)</fullName>
        <ecNumber evidence="1">3.6.1.41</ecNumber>
    </recommendedName>
</protein>
<dbReference type="NCBIfam" id="TIGR00488">
    <property type="entry name" value="bis(5'-nucleosyl)-tetraphosphatase (symmetrical) YqeK"/>
    <property type="match status" value="1"/>
</dbReference>
<dbReference type="eggNOG" id="COG1713">
    <property type="taxonomic scope" value="Bacteria"/>
</dbReference>
<evidence type="ECO:0000313" key="9">
    <source>
        <dbReference type="Proteomes" id="UP000036923"/>
    </source>
</evidence>
<evidence type="ECO:0000256" key="5">
    <source>
        <dbReference type="ARBA" id="ARBA00023004"/>
    </source>
</evidence>
<dbReference type="STRING" id="398512.Bccel_2238"/>
<accession>A0A0L6JMI6</accession>
<dbReference type="InterPro" id="IPR005249">
    <property type="entry name" value="YqeK"/>
</dbReference>
<dbReference type="SMART" id="SM00471">
    <property type="entry name" value="HDc"/>
    <property type="match status" value="1"/>
</dbReference>
<evidence type="ECO:0000256" key="6">
    <source>
        <dbReference type="ARBA" id="ARBA00049417"/>
    </source>
</evidence>
<keyword evidence="5" id="KW-0408">Iron</keyword>
<gene>
    <name evidence="8" type="ORF">Bccel_2238</name>
</gene>
<dbReference type="GO" id="GO:0008803">
    <property type="term" value="F:bis(5'-nucleosyl)-tetraphosphatase (symmetrical) activity"/>
    <property type="evidence" value="ECO:0007669"/>
    <property type="project" value="UniProtKB-EC"/>
</dbReference>
<comment type="catalytic activity">
    <reaction evidence="6">
        <text>P(1),P(4)-bis(5'-adenosyl) tetraphosphate + H2O = 2 ADP + 2 H(+)</text>
        <dbReference type="Rhea" id="RHEA:24252"/>
        <dbReference type="ChEBI" id="CHEBI:15377"/>
        <dbReference type="ChEBI" id="CHEBI:15378"/>
        <dbReference type="ChEBI" id="CHEBI:58141"/>
        <dbReference type="ChEBI" id="CHEBI:456216"/>
        <dbReference type="EC" id="3.6.1.41"/>
    </reaction>
</comment>
<reference evidence="9" key="1">
    <citation type="submission" date="2015-07" db="EMBL/GenBank/DDBJ databases">
        <title>Near-Complete Genome Sequence of the Cellulolytic Bacterium Bacteroides (Pseudobacteroides) cellulosolvens ATCC 35603.</title>
        <authorList>
            <person name="Dassa B."/>
            <person name="Utturkar S.M."/>
            <person name="Klingeman D.M."/>
            <person name="Hurt R.A."/>
            <person name="Keller M."/>
            <person name="Xu J."/>
            <person name="Reddy Y.H.K."/>
            <person name="Borovok I."/>
            <person name="Grinberg I.R."/>
            <person name="Lamed R."/>
            <person name="Zhivin O."/>
            <person name="Bayer E.A."/>
            <person name="Brown S.D."/>
        </authorList>
    </citation>
    <scope>NUCLEOTIDE SEQUENCE [LARGE SCALE GENOMIC DNA]</scope>
    <source>
        <strain evidence="9">DSM 2933</strain>
    </source>
</reference>
<dbReference type="Pfam" id="PF01966">
    <property type="entry name" value="HD"/>
    <property type="match status" value="1"/>
</dbReference>